<dbReference type="InterPro" id="IPR002052">
    <property type="entry name" value="DNA_methylase_N6_adenine_CS"/>
</dbReference>
<dbReference type="GO" id="GO:0009307">
    <property type="term" value="P:DNA restriction-modification system"/>
    <property type="evidence" value="ECO:0007669"/>
    <property type="project" value="UniProtKB-KW"/>
</dbReference>
<dbReference type="PANTHER" id="PTHR33841">
    <property type="entry name" value="DNA METHYLTRANSFERASE YEEA-RELATED"/>
    <property type="match status" value="1"/>
</dbReference>
<evidence type="ECO:0000256" key="7">
    <source>
        <dbReference type="ARBA" id="ARBA00047942"/>
    </source>
</evidence>
<keyword evidence="2 10" id="KW-0489">Methyltransferase</keyword>
<organism evidence="10">
    <name type="scientific">Leptolyngbya sp. NK1-12</name>
    <dbReference type="NCBI Taxonomy" id="2547451"/>
    <lineage>
        <taxon>Bacteria</taxon>
        <taxon>Bacillati</taxon>
        <taxon>Cyanobacteriota</taxon>
        <taxon>Cyanophyceae</taxon>
        <taxon>Leptolyngbyales</taxon>
        <taxon>Leptolyngbyaceae</taxon>
        <taxon>Leptolyngbya group</taxon>
        <taxon>Leptolyngbya</taxon>
    </lineage>
</organism>
<dbReference type="InterPro" id="IPR029063">
    <property type="entry name" value="SAM-dependent_MTases_sf"/>
</dbReference>
<dbReference type="GO" id="GO:0032259">
    <property type="term" value="P:methylation"/>
    <property type="evidence" value="ECO:0007669"/>
    <property type="project" value="UniProtKB-KW"/>
</dbReference>
<dbReference type="InterPro" id="IPR050953">
    <property type="entry name" value="N4_N6_ade-DNA_methylase"/>
</dbReference>
<dbReference type="GO" id="GO:0003677">
    <property type="term" value="F:DNA binding"/>
    <property type="evidence" value="ECO:0007669"/>
    <property type="project" value="UniProtKB-KW"/>
</dbReference>
<accession>A0AA97APY4</accession>
<dbReference type="Gene3D" id="3.40.50.150">
    <property type="entry name" value="Vaccinia Virus protein VP39"/>
    <property type="match status" value="1"/>
</dbReference>
<feature type="domain" description="Type II methyltransferase M.TaqI-like" evidence="8">
    <location>
        <begin position="235"/>
        <end position="410"/>
    </location>
</feature>
<dbReference type="Pfam" id="PF12950">
    <property type="entry name" value="TaqI_C"/>
    <property type="match status" value="1"/>
</dbReference>
<feature type="domain" description="TaqI-like C-terminal specificity" evidence="9">
    <location>
        <begin position="535"/>
        <end position="666"/>
    </location>
</feature>
<evidence type="ECO:0000256" key="5">
    <source>
        <dbReference type="ARBA" id="ARBA00022747"/>
    </source>
</evidence>
<evidence type="ECO:0000256" key="4">
    <source>
        <dbReference type="ARBA" id="ARBA00022691"/>
    </source>
</evidence>
<name>A0AA97APY4_9CYAN</name>
<dbReference type="SUPFAM" id="SSF53335">
    <property type="entry name" value="S-adenosyl-L-methionine-dependent methyltransferases"/>
    <property type="match status" value="1"/>
</dbReference>
<dbReference type="PROSITE" id="PS00092">
    <property type="entry name" value="N6_MTASE"/>
    <property type="match status" value="1"/>
</dbReference>
<dbReference type="EC" id="2.1.1.72" evidence="1"/>
<dbReference type="InterPro" id="IPR025931">
    <property type="entry name" value="TaqI_C"/>
</dbReference>
<dbReference type="REBASE" id="768616">
    <property type="entry name" value="M.LspNK112ORF6265P"/>
</dbReference>
<protein>
    <recommendedName>
        <fullName evidence="1">site-specific DNA-methyltransferase (adenine-specific)</fullName>
        <ecNumber evidence="1">2.1.1.72</ecNumber>
    </recommendedName>
</protein>
<reference evidence="10" key="1">
    <citation type="submission" date="2020-05" db="EMBL/GenBank/DDBJ databases">
        <authorList>
            <person name="Zhu T."/>
            <person name="Keshari N."/>
            <person name="Lu X."/>
        </authorList>
    </citation>
    <scope>NUCLEOTIDE SEQUENCE</scope>
    <source>
        <strain evidence="10">NK1-12</strain>
    </source>
</reference>
<dbReference type="RefSeq" id="WP_316433962.1">
    <property type="nucleotide sequence ID" value="NZ_CP053586.1"/>
</dbReference>
<dbReference type="EMBL" id="CP053586">
    <property type="protein sequence ID" value="WNZ22503.1"/>
    <property type="molecule type" value="Genomic_DNA"/>
</dbReference>
<evidence type="ECO:0000259" key="9">
    <source>
        <dbReference type="Pfam" id="PF12950"/>
    </source>
</evidence>
<proteinExistence type="predicted"/>
<keyword evidence="6" id="KW-0238">DNA-binding</keyword>
<dbReference type="InterPro" id="IPR011639">
    <property type="entry name" value="MethylTrfase_TaqI-like_dom"/>
</dbReference>
<evidence type="ECO:0000256" key="3">
    <source>
        <dbReference type="ARBA" id="ARBA00022679"/>
    </source>
</evidence>
<evidence type="ECO:0000313" key="10">
    <source>
        <dbReference type="EMBL" id="WNZ22503.1"/>
    </source>
</evidence>
<keyword evidence="3" id="KW-0808">Transferase</keyword>
<sequence>MVVDRSSLELEKSILQLAAEWQKLIANDLTRRYFEYSPAVINQTGFNIIVAILCLYLCEARQIIRPGTLKALQSQSNSYLQLIQLWQSCYLRWGDNLTMFALPLPLVLSDSLLQEMLYNLYDSSDAKLSVAILGQVYETVRVASEPQPVYSQKKQFSWRKSGGIYYTPKPIVQYMVQSTIDQTGLPLPQILDPACGGGAFLIEAYQYLLEHQLDCTGQFLHPFQLSFAQRQRVLNCLHGVDIDAQAVAIARLSLWLKLYEGSSYHGANFFDISQIKIHCGNALSSLDRTENAPESLASFDWQTFFSEAWRAGGFDIVLGNPPYVDAESMTLYLPDWRSYCTTHYQTATGNWDLFCIFIEKALQLCRYGGITSLLVPNKLFSAQYAGAARSLLLQKTQLISLRDYSRVPIFDASVYPIVYLAQKYVPGSVNQTVTQSVNQITAAPIYEQMASIEQVAHSHTLDLHSWMDKTTQPWSIGVQVQIKLMQRLDQLPKLRDVAQVSGAATVAEAYELQSQIQDTPSPTEADLQFVNSGTIDRYRILWGQKPVRYLGKVYRYPMIAAVNLVHLPPKRLIQAQQSKIIVAGMSRRLECALDERGRILAGKSTVVILPQPMPSQGATMTVDLRYLLGLLNSRLLSFYLQTRFSGNRLQGDYFRIGPPQIRELPIVLPDLERPDQLQPYNQVIELVDTRHKLDCASLNQVNSRTKLQFESGAIDTEIDSLVNQIYQLSAAEISALDECEYLC</sequence>
<dbReference type="AlphaFoldDB" id="A0AA97APY4"/>
<dbReference type="PRINTS" id="PR00507">
    <property type="entry name" value="N12N6MTFRASE"/>
</dbReference>
<dbReference type="Pfam" id="PF07669">
    <property type="entry name" value="Eco57I"/>
    <property type="match status" value="1"/>
</dbReference>
<evidence type="ECO:0000256" key="2">
    <source>
        <dbReference type="ARBA" id="ARBA00022603"/>
    </source>
</evidence>
<dbReference type="GO" id="GO:0009007">
    <property type="term" value="F:site-specific DNA-methyltransferase (adenine-specific) activity"/>
    <property type="evidence" value="ECO:0007669"/>
    <property type="project" value="UniProtKB-EC"/>
</dbReference>
<dbReference type="PANTHER" id="PTHR33841:SF1">
    <property type="entry name" value="DNA METHYLTRANSFERASE A"/>
    <property type="match status" value="1"/>
</dbReference>
<evidence type="ECO:0000259" key="8">
    <source>
        <dbReference type="Pfam" id="PF07669"/>
    </source>
</evidence>
<evidence type="ECO:0000256" key="1">
    <source>
        <dbReference type="ARBA" id="ARBA00011900"/>
    </source>
</evidence>
<keyword evidence="4" id="KW-0949">S-adenosyl-L-methionine</keyword>
<keyword evidence="5" id="KW-0680">Restriction system</keyword>
<gene>
    <name evidence="10" type="ORF">HJG54_06265</name>
</gene>
<evidence type="ECO:0000256" key="6">
    <source>
        <dbReference type="ARBA" id="ARBA00023125"/>
    </source>
</evidence>
<comment type="catalytic activity">
    <reaction evidence="7">
        <text>a 2'-deoxyadenosine in DNA + S-adenosyl-L-methionine = an N(6)-methyl-2'-deoxyadenosine in DNA + S-adenosyl-L-homocysteine + H(+)</text>
        <dbReference type="Rhea" id="RHEA:15197"/>
        <dbReference type="Rhea" id="RHEA-COMP:12418"/>
        <dbReference type="Rhea" id="RHEA-COMP:12419"/>
        <dbReference type="ChEBI" id="CHEBI:15378"/>
        <dbReference type="ChEBI" id="CHEBI:57856"/>
        <dbReference type="ChEBI" id="CHEBI:59789"/>
        <dbReference type="ChEBI" id="CHEBI:90615"/>
        <dbReference type="ChEBI" id="CHEBI:90616"/>
        <dbReference type="EC" id="2.1.1.72"/>
    </reaction>
</comment>